<organism evidence="6">
    <name type="scientific">hydrothermal vent metagenome</name>
    <dbReference type="NCBI Taxonomy" id="652676"/>
    <lineage>
        <taxon>unclassified sequences</taxon>
        <taxon>metagenomes</taxon>
        <taxon>ecological metagenomes</taxon>
    </lineage>
</organism>
<keyword evidence="4" id="KW-0411">Iron-sulfur</keyword>
<evidence type="ECO:0000259" key="5">
    <source>
        <dbReference type="SMART" id="SM00704"/>
    </source>
</evidence>
<dbReference type="InterPro" id="IPR018967">
    <property type="entry name" value="FeS-contain_CDGSH-typ"/>
</dbReference>
<dbReference type="InterPro" id="IPR052950">
    <property type="entry name" value="CISD"/>
</dbReference>
<dbReference type="PANTHER" id="PTHR46491">
    <property type="entry name" value="CDGSH IRON SULFUR DOMAIN PROTEIN HOMOLOG"/>
    <property type="match status" value="1"/>
</dbReference>
<dbReference type="GO" id="GO:0046872">
    <property type="term" value="F:metal ion binding"/>
    <property type="evidence" value="ECO:0007669"/>
    <property type="project" value="UniProtKB-KW"/>
</dbReference>
<dbReference type="AlphaFoldDB" id="A0A3B1APV4"/>
<proteinExistence type="predicted"/>
<dbReference type="SMART" id="SM00704">
    <property type="entry name" value="ZnF_CDGSH"/>
    <property type="match status" value="2"/>
</dbReference>
<dbReference type="Pfam" id="PF09360">
    <property type="entry name" value="zf-CDGSH"/>
    <property type="match status" value="2"/>
</dbReference>
<evidence type="ECO:0000256" key="2">
    <source>
        <dbReference type="ARBA" id="ARBA00022723"/>
    </source>
</evidence>
<evidence type="ECO:0000256" key="4">
    <source>
        <dbReference type="ARBA" id="ARBA00023014"/>
    </source>
</evidence>
<keyword evidence="1" id="KW-0001">2Fe-2S</keyword>
<sequence>MSNTVYVRKSGPLILRGEIVVEDADGNILLKDNEAYLCRCGQSKNKPFCDGEHKRCEFSDNAVFNDKKREAIESGAASNLVVSVREKAMLIAKGPMTIQSEDGSSVTTRNKAALCRCGLSQNKPFCDASHKTD</sequence>
<feature type="domain" description="Iron-binding zinc finger CDGSH type" evidence="5">
    <location>
        <begin position="18"/>
        <end position="59"/>
    </location>
</feature>
<dbReference type="GO" id="GO:0051537">
    <property type="term" value="F:2 iron, 2 sulfur cluster binding"/>
    <property type="evidence" value="ECO:0007669"/>
    <property type="project" value="UniProtKB-KW"/>
</dbReference>
<accession>A0A3B1APV4</accession>
<gene>
    <name evidence="6" type="ORF">MNBD_GAMMA21-674</name>
</gene>
<protein>
    <submittedName>
        <fullName evidence="6">Mlr4660 protein</fullName>
    </submittedName>
</protein>
<dbReference type="InterPro" id="IPR042216">
    <property type="entry name" value="MitoNEET_CISD"/>
</dbReference>
<feature type="domain" description="Iron-binding zinc finger CDGSH type" evidence="5">
    <location>
        <begin position="93"/>
        <end position="133"/>
    </location>
</feature>
<evidence type="ECO:0000256" key="3">
    <source>
        <dbReference type="ARBA" id="ARBA00023004"/>
    </source>
</evidence>
<dbReference type="EMBL" id="UOFR01000035">
    <property type="protein sequence ID" value="VAW95984.1"/>
    <property type="molecule type" value="Genomic_DNA"/>
</dbReference>
<evidence type="ECO:0000256" key="1">
    <source>
        <dbReference type="ARBA" id="ARBA00022714"/>
    </source>
</evidence>
<keyword evidence="3" id="KW-0408">Iron</keyword>
<name>A0A3B1APV4_9ZZZZ</name>
<reference evidence="6" key="1">
    <citation type="submission" date="2018-06" db="EMBL/GenBank/DDBJ databases">
        <authorList>
            <person name="Zhirakovskaya E."/>
        </authorList>
    </citation>
    <scope>NUCLEOTIDE SEQUENCE</scope>
</reference>
<keyword evidence="2" id="KW-0479">Metal-binding</keyword>
<dbReference type="GO" id="GO:0005737">
    <property type="term" value="C:cytoplasm"/>
    <property type="evidence" value="ECO:0007669"/>
    <property type="project" value="UniProtKB-ARBA"/>
</dbReference>
<dbReference type="Gene3D" id="3.40.5.90">
    <property type="entry name" value="CDGSH iron-sulfur domain, mitoNEET-type"/>
    <property type="match status" value="2"/>
</dbReference>
<dbReference type="PANTHER" id="PTHR46491:SF3">
    <property type="entry name" value="CDGSH IRON-SULFUR DOMAIN-CONTAINING PROTEIN 3, MITOCHONDRIAL"/>
    <property type="match status" value="1"/>
</dbReference>
<evidence type="ECO:0000313" key="6">
    <source>
        <dbReference type="EMBL" id="VAW95984.1"/>
    </source>
</evidence>